<protein>
    <submittedName>
        <fullName evidence="4">PAN2-PAN3 deadenylation complex subunit pan3-like</fullName>
    </submittedName>
</protein>
<dbReference type="GO" id="GO:0006397">
    <property type="term" value="P:mRNA processing"/>
    <property type="evidence" value="ECO:0007669"/>
    <property type="project" value="UniProtKB-KW"/>
</dbReference>
<dbReference type="GeneID" id="125178989"/>
<dbReference type="Proteomes" id="UP000694843">
    <property type="component" value="Unplaced"/>
</dbReference>
<dbReference type="RefSeq" id="XP_047739940.1">
    <property type="nucleotide sequence ID" value="XM_047883984.1"/>
</dbReference>
<dbReference type="PANTHER" id="PTHR12272">
    <property type="entry name" value="DEADENYLATION COMPLEX SUBUNIT PAN3"/>
    <property type="match status" value="1"/>
</dbReference>
<sequence length="103" mass="11976">MAQLPPDQCPDLPREVDFYHELVPLDNPQVQLKSNIFGYVTSVYKATHCKSGIQYCLYRIHSYRLNNVKVTQIVDMWKKLQHSGLVQLREVFTTKVFGDNCES</sequence>
<dbReference type="GO" id="GO:0000932">
    <property type="term" value="C:P-body"/>
    <property type="evidence" value="ECO:0007669"/>
    <property type="project" value="TreeGrafter"/>
</dbReference>
<dbReference type="GO" id="GO:0031251">
    <property type="term" value="C:PAN complex"/>
    <property type="evidence" value="ECO:0007669"/>
    <property type="project" value="InterPro"/>
</dbReference>
<dbReference type="SUPFAM" id="SSF56112">
    <property type="entry name" value="Protein kinase-like (PK-like)"/>
    <property type="match status" value="1"/>
</dbReference>
<dbReference type="PANTHER" id="PTHR12272:SF11">
    <property type="entry name" value="PAN2-PAN3 DEADENYLATION COMPLEX SUBUNIT PAN3"/>
    <property type="match status" value="1"/>
</dbReference>
<dbReference type="GO" id="GO:0008143">
    <property type="term" value="F:poly(A) binding"/>
    <property type="evidence" value="ECO:0007669"/>
    <property type="project" value="TreeGrafter"/>
</dbReference>
<proteinExistence type="predicted"/>
<organism evidence="3 4">
    <name type="scientific">Hyalella azteca</name>
    <name type="common">Amphipod</name>
    <dbReference type="NCBI Taxonomy" id="294128"/>
    <lineage>
        <taxon>Eukaryota</taxon>
        <taxon>Metazoa</taxon>
        <taxon>Ecdysozoa</taxon>
        <taxon>Arthropoda</taxon>
        <taxon>Crustacea</taxon>
        <taxon>Multicrustacea</taxon>
        <taxon>Malacostraca</taxon>
        <taxon>Eumalacostraca</taxon>
        <taxon>Peracarida</taxon>
        <taxon>Amphipoda</taxon>
        <taxon>Senticaudata</taxon>
        <taxon>Talitrida</taxon>
        <taxon>Talitroidea</taxon>
        <taxon>Hyalellidae</taxon>
        <taxon>Hyalella</taxon>
    </lineage>
</organism>
<keyword evidence="1" id="KW-0507">mRNA processing</keyword>
<accession>A0A979FS13</accession>
<dbReference type="Gene3D" id="1.10.510.10">
    <property type="entry name" value="Transferase(Phosphotransferase) domain 1"/>
    <property type="match status" value="1"/>
</dbReference>
<evidence type="ECO:0000256" key="1">
    <source>
        <dbReference type="ARBA" id="ARBA00022664"/>
    </source>
</evidence>
<dbReference type="OrthoDB" id="204958at2759"/>
<gene>
    <name evidence="4" type="primary">LOC125178989</name>
</gene>
<dbReference type="KEGG" id="hazt:125178989"/>
<evidence type="ECO:0000313" key="4">
    <source>
        <dbReference type="RefSeq" id="XP_047739940.1"/>
    </source>
</evidence>
<dbReference type="GO" id="GO:0000289">
    <property type="term" value="P:nuclear-transcribed mRNA poly(A) tail shortening"/>
    <property type="evidence" value="ECO:0007669"/>
    <property type="project" value="InterPro"/>
</dbReference>
<evidence type="ECO:0000313" key="3">
    <source>
        <dbReference type="Proteomes" id="UP000694843"/>
    </source>
</evidence>
<dbReference type="InterPro" id="IPR030844">
    <property type="entry name" value="PAN3"/>
</dbReference>
<reference evidence="4" key="1">
    <citation type="submission" date="2025-08" db="UniProtKB">
        <authorList>
            <consortium name="RefSeq"/>
        </authorList>
    </citation>
    <scope>IDENTIFICATION</scope>
</reference>
<name>A0A979FS13_HYAAZ</name>
<keyword evidence="2" id="KW-0175">Coiled coil</keyword>
<keyword evidence="3" id="KW-1185">Reference proteome</keyword>
<dbReference type="InterPro" id="IPR011009">
    <property type="entry name" value="Kinase-like_dom_sf"/>
</dbReference>
<evidence type="ECO:0000256" key="2">
    <source>
        <dbReference type="ARBA" id="ARBA00023054"/>
    </source>
</evidence>
<dbReference type="AlphaFoldDB" id="A0A979FS13"/>